<dbReference type="EMBL" id="CP055306">
    <property type="protein sequence ID" value="QLB39391.1"/>
    <property type="molecule type" value="Genomic_DNA"/>
</dbReference>
<keyword evidence="1" id="KW-0812">Transmembrane</keyword>
<organism evidence="2 3">
    <name type="scientific">Mannheimia pernigra</name>
    <dbReference type="NCBI Taxonomy" id="111844"/>
    <lineage>
        <taxon>Bacteria</taxon>
        <taxon>Pseudomonadati</taxon>
        <taxon>Pseudomonadota</taxon>
        <taxon>Gammaproteobacteria</taxon>
        <taxon>Pasteurellales</taxon>
        <taxon>Pasteurellaceae</taxon>
        <taxon>Mannheimia</taxon>
    </lineage>
</organism>
<accession>A0A7D5HTK0</accession>
<dbReference type="RefSeq" id="WP_176809224.1">
    <property type="nucleotide sequence ID" value="NZ_CP055306.1"/>
</dbReference>
<dbReference type="Proteomes" id="UP000509660">
    <property type="component" value="Chromosome"/>
</dbReference>
<sequence>MIDEKLFQMLISFVVAPLVAFVGKVIFDRINRNEQTVIALAIVGERCTLCRLKLKQALKSKMR</sequence>
<name>A0A7D5HTK0_9PAST</name>
<evidence type="ECO:0000313" key="3">
    <source>
        <dbReference type="Proteomes" id="UP000509660"/>
    </source>
</evidence>
<reference evidence="2 3" key="1">
    <citation type="submission" date="2020-06" db="EMBL/GenBank/DDBJ databases">
        <title>Mannheimia pernigra sp. nov. isolated from bovine respiratory tract.</title>
        <authorList>
            <person name="Kuhnert P."/>
            <person name="Akarsu-Egger H."/>
        </authorList>
    </citation>
    <scope>NUCLEOTIDE SEQUENCE [LARGE SCALE GENOMIC DNA]</scope>
    <source>
        <strain evidence="2 3">BNO311</strain>
    </source>
</reference>
<keyword evidence="1" id="KW-1133">Transmembrane helix</keyword>
<evidence type="ECO:0000256" key="1">
    <source>
        <dbReference type="SAM" id="Phobius"/>
    </source>
</evidence>
<evidence type="ECO:0000313" key="2">
    <source>
        <dbReference type="EMBL" id="QLB39391.1"/>
    </source>
</evidence>
<proteinExistence type="predicted"/>
<dbReference type="AlphaFoldDB" id="A0A7D5HTK0"/>
<keyword evidence="3" id="KW-1185">Reference proteome</keyword>
<keyword evidence="1" id="KW-0472">Membrane</keyword>
<feature type="transmembrane region" description="Helical" evidence="1">
    <location>
        <begin position="6"/>
        <end position="27"/>
    </location>
</feature>
<gene>
    <name evidence="2" type="ORF">HV559_06260</name>
</gene>
<protein>
    <submittedName>
        <fullName evidence="2">Uncharacterized protein</fullName>
    </submittedName>
</protein>